<feature type="domain" description="6-phosphogluconate dehydrogenase NADP-binding" evidence="1">
    <location>
        <begin position="3"/>
        <end position="150"/>
    </location>
</feature>
<organism evidence="3">
    <name type="scientific">Chromera velia CCMP2878</name>
    <dbReference type="NCBI Taxonomy" id="1169474"/>
    <lineage>
        <taxon>Eukaryota</taxon>
        <taxon>Sar</taxon>
        <taxon>Alveolata</taxon>
        <taxon>Colpodellida</taxon>
        <taxon>Chromeraceae</taxon>
        <taxon>Chromera</taxon>
    </lineage>
</organism>
<dbReference type="InterPro" id="IPR029154">
    <property type="entry name" value="HIBADH-like_NADP-bd"/>
</dbReference>
<dbReference type="Gene3D" id="2.60.120.10">
    <property type="entry name" value="Jelly Rolls"/>
    <property type="match status" value="1"/>
</dbReference>
<reference evidence="3" key="1">
    <citation type="submission" date="2014-11" db="EMBL/GenBank/DDBJ databases">
        <authorList>
            <person name="Otto D Thomas"/>
            <person name="Naeem Raeece"/>
        </authorList>
    </citation>
    <scope>NUCLEOTIDE SEQUENCE</scope>
</reference>
<feature type="domain" description="3-hydroxyisobutyrate dehydrogenase-like NAD-binding" evidence="2">
    <location>
        <begin position="163"/>
        <end position="283"/>
    </location>
</feature>
<dbReference type="SUPFAM" id="SSF51735">
    <property type="entry name" value="NAD(P)-binding Rossmann-fold domains"/>
    <property type="match status" value="1"/>
</dbReference>
<sequence>MAKCLAASGTFETVNGYDKDHGKVFAFSQSGLKGAVGASSAEEVFLGSNVVVLSLVNQAQIESVLFDDSGNPKPFLKKETAVIQTSTVSPSYAEHAGARLASKGVLFLDAPVSGGPRRAGDGALVVMASGSEEAFGAADPVLKVLTANVKASGVLHKIGSHPGQGSTAKMAHQLLAGVHICTAAEALNLAKQSGLDPAQLYDIVTAAAGNSWMFSDRGKRMLQKEPDVLSALSIFIKDLGIVSEEADRQSVPVPLAARALQTFRSAQQSGWGALDDSQVIRVYESKLTGHQESSEGLPPGKEFVEVADEPSHLTVFKNEFTTVLKVSFPPGVTTWMHRHSEDSLYFFLVEPELHVLNELLGCAPVEDKMEFGEVRFGTHRGTPLVHKITNKTTQQMLCIDAEVTKSPPMVRGEKPLEAPFHELVKTRDRCRVYRVLLKPGESFQTVYDFFSLMVVKERGEIEVSKGKDGFLKMKQSWKRGEVEWREPASEWRQENIGQGTFEAFVAEWR</sequence>
<evidence type="ECO:0000259" key="1">
    <source>
        <dbReference type="Pfam" id="PF03446"/>
    </source>
</evidence>
<dbReference type="Gene3D" id="1.10.1040.10">
    <property type="entry name" value="N-(1-d-carboxylethyl)-l-norvaline Dehydrogenase, domain 2"/>
    <property type="match status" value="1"/>
</dbReference>
<dbReference type="InterPro" id="IPR006115">
    <property type="entry name" value="6PGDH_NADP-bd"/>
</dbReference>
<dbReference type="VEuPathDB" id="CryptoDB:Cvel_16016"/>
<dbReference type="Gene3D" id="3.40.50.720">
    <property type="entry name" value="NAD(P)-binding Rossmann-like Domain"/>
    <property type="match status" value="1"/>
</dbReference>
<dbReference type="GO" id="GO:0050661">
    <property type="term" value="F:NADP binding"/>
    <property type="evidence" value="ECO:0007669"/>
    <property type="project" value="InterPro"/>
</dbReference>
<proteinExistence type="predicted"/>
<dbReference type="PANTHER" id="PTHR43060">
    <property type="entry name" value="3-HYDROXYISOBUTYRATE DEHYDROGENASE-LIKE 1, MITOCHONDRIAL-RELATED"/>
    <property type="match status" value="1"/>
</dbReference>
<gene>
    <name evidence="3" type="ORF">Cvel_16016</name>
</gene>
<dbReference type="SUPFAM" id="SSF48179">
    <property type="entry name" value="6-phosphogluconate dehydrogenase C-terminal domain-like"/>
    <property type="match status" value="1"/>
</dbReference>
<dbReference type="InterPro" id="IPR008927">
    <property type="entry name" value="6-PGluconate_DH-like_C_sf"/>
</dbReference>
<dbReference type="AlphaFoldDB" id="A0A0G4FAB1"/>
<protein>
    <submittedName>
        <fullName evidence="3">Uncharacterized protein</fullName>
    </submittedName>
</protein>
<dbReference type="Pfam" id="PF03446">
    <property type="entry name" value="NAD_binding_2"/>
    <property type="match status" value="1"/>
</dbReference>
<dbReference type="InterPro" id="IPR036291">
    <property type="entry name" value="NAD(P)-bd_dom_sf"/>
</dbReference>
<dbReference type="PANTHER" id="PTHR43060:SF17">
    <property type="entry name" value="L-THREONATE DEHYDROGENASE"/>
    <property type="match status" value="1"/>
</dbReference>
<evidence type="ECO:0000259" key="2">
    <source>
        <dbReference type="Pfam" id="PF14833"/>
    </source>
</evidence>
<accession>A0A0G4FAB1</accession>
<dbReference type="GO" id="GO:0051287">
    <property type="term" value="F:NAD binding"/>
    <property type="evidence" value="ECO:0007669"/>
    <property type="project" value="InterPro"/>
</dbReference>
<dbReference type="EMBL" id="CDMZ01000238">
    <property type="protein sequence ID" value="CEM09866.1"/>
    <property type="molecule type" value="Genomic_DNA"/>
</dbReference>
<name>A0A0G4FAB1_9ALVE</name>
<dbReference type="InterPro" id="IPR013328">
    <property type="entry name" value="6PGD_dom2"/>
</dbReference>
<evidence type="ECO:0000313" key="3">
    <source>
        <dbReference type="EMBL" id="CEM09866.1"/>
    </source>
</evidence>
<dbReference type="Pfam" id="PF14833">
    <property type="entry name" value="NAD_binding_11"/>
    <property type="match status" value="1"/>
</dbReference>
<dbReference type="InterPro" id="IPR014710">
    <property type="entry name" value="RmlC-like_jellyroll"/>
</dbReference>